<proteinExistence type="predicted"/>
<name>A0A834T7Q4_9FABA</name>
<protein>
    <submittedName>
        <fullName evidence="2">Putative alpha/Beta hydrolase</fullName>
    </submittedName>
</protein>
<dbReference type="AlphaFoldDB" id="A0A834T7Q4"/>
<dbReference type="GO" id="GO:0008236">
    <property type="term" value="F:serine-type peptidase activity"/>
    <property type="evidence" value="ECO:0007669"/>
    <property type="project" value="InterPro"/>
</dbReference>
<dbReference type="OrthoDB" id="2152248at2759"/>
<keyword evidence="2" id="KW-0378">Hydrolase</keyword>
<feature type="domain" description="Peptidase S9 prolyl oligopeptidase catalytic" evidence="1">
    <location>
        <begin position="121"/>
        <end position="203"/>
    </location>
</feature>
<dbReference type="SUPFAM" id="SSF53474">
    <property type="entry name" value="alpha/beta-Hydrolases"/>
    <property type="match status" value="1"/>
</dbReference>
<gene>
    <name evidence="2" type="ORF">G2W53_031103</name>
</gene>
<evidence type="ECO:0000313" key="3">
    <source>
        <dbReference type="Proteomes" id="UP000634136"/>
    </source>
</evidence>
<accession>A0A834T7Q4</accession>
<organism evidence="2 3">
    <name type="scientific">Senna tora</name>
    <dbReference type="NCBI Taxonomy" id="362788"/>
    <lineage>
        <taxon>Eukaryota</taxon>
        <taxon>Viridiplantae</taxon>
        <taxon>Streptophyta</taxon>
        <taxon>Embryophyta</taxon>
        <taxon>Tracheophyta</taxon>
        <taxon>Spermatophyta</taxon>
        <taxon>Magnoliopsida</taxon>
        <taxon>eudicotyledons</taxon>
        <taxon>Gunneridae</taxon>
        <taxon>Pentapetalae</taxon>
        <taxon>rosids</taxon>
        <taxon>fabids</taxon>
        <taxon>Fabales</taxon>
        <taxon>Fabaceae</taxon>
        <taxon>Caesalpinioideae</taxon>
        <taxon>Cassia clade</taxon>
        <taxon>Senna</taxon>
    </lineage>
</organism>
<dbReference type="InterPro" id="IPR001375">
    <property type="entry name" value="Peptidase_S9_cat"/>
</dbReference>
<dbReference type="PANTHER" id="PTHR47381:SF3">
    <property type="entry name" value="ALPHA_BETA-HYDROLASES SUPERFAMILY PROTEIN"/>
    <property type="match status" value="1"/>
</dbReference>
<keyword evidence="3" id="KW-1185">Reference proteome</keyword>
<dbReference type="PANTHER" id="PTHR47381">
    <property type="entry name" value="ALPHA/BETA-HYDROLASES SUPERFAMILY PROTEIN"/>
    <property type="match status" value="1"/>
</dbReference>
<reference evidence="2" key="1">
    <citation type="submission" date="2020-09" db="EMBL/GenBank/DDBJ databases">
        <title>Genome-Enabled Discovery of Anthraquinone Biosynthesis in Senna tora.</title>
        <authorList>
            <person name="Kang S.-H."/>
            <person name="Pandey R.P."/>
            <person name="Lee C.-M."/>
            <person name="Sim J.-S."/>
            <person name="Jeong J.-T."/>
            <person name="Choi B.-S."/>
            <person name="Jung M."/>
            <person name="Ginzburg D."/>
            <person name="Zhao K."/>
            <person name="Won S.Y."/>
            <person name="Oh T.-J."/>
            <person name="Yu Y."/>
            <person name="Kim N.-H."/>
            <person name="Lee O.R."/>
            <person name="Lee T.-H."/>
            <person name="Bashyal P."/>
            <person name="Kim T.-S."/>
            <person name="Lee W.-H."/>
            <person name="Kawkins C."/>
            <person name="Kim C.-K."/>
            <person name="Kim J.S."/>
            <person name="Ahn B.O."/>
            <person name="Rhee S.Y."/>
            <person name="Sohng J.K."/>
        </authorList>
    </citation>
    <scope>NUCLEOTIDE SEQUENCE</scope>
    <source>
        <tissue evidence="2">Leaf</tissue>
    </source>
</reference>
<evidence type="ECO:0000313" key="2">
    <source>
        <dbReference type="EMBL" id="KAF7817134.1"/>
    </source>
</evidence>
<dbReference type="EMBL" id="JAAIUW010000009">
    <property type="protein sequence ID" value="KAF7817134.1"/>
    <property type="molecule type" value="Genomic_DNA"/>
</dbReference>
<dbReference type="Gene3D" id="3.40.50.1820">
    <property type="entry name" value="alpha/beta hydrolase"/>
    <property type="match status" value="1"/>
</dbReference>
<evidence type="ECO:0000259" key="1">
    <source>
        <dbReference type="Pfam" id="PF00326"/>
    </source>
</evidence>
<dbReference type="Pfam" id="PF00326">
    <property type="entry name" value="Peptidase_S9"/>
    <property type="match status" value="1"/>
</dbReference>
<sequence>MGEASDVHNLRSDFLQLLRSRRVSHVPLCVELAKPVKNPLFQDSSPPSAEISSESCPNTNISNIDHLLKEENLYLTTEGGEQGRLPVLILSLKENKHHRRPAVVILHSTNKNKEYLRPLLKTYASRGYIAIAIDSRYHGERATSTTTYRDVWDLIKLADYLTQREDIDSSRIGITGISLGGMHAWFASLVDTRYAVVVSLIGVQGFRWAIDNDKWQGRVNSIKPLFEAAREDLGKAAIDKEVVEKVWNRIAPGLASQFDSPYTVPAIAPRPLLILNGAEDPRCPLEGLKIPEANARQAYEKSHSLDKFKLVAEPGIQHETTPLMMKEACEWFDRFLKA</sequence>
<comment type="caution">
    <text evidence="2">The sequence shown here is derived from an EMBL/GenBank/DDBJ whole genome shotgun (WGS) entry which is preliminary data.</text>
</comment>
<dbReference type="InterPro" id="IPR029058">
    <property type="entry name" value="AB_hydrolase_fold"/>
</dbReference>
<dbReference type="GO" id="GO:0006508">
    <property type="term" value="P:proteolysis"/>
    <property type="evidence" value="ECO:0007669"/>
    <property type="project" value="InterPro"/>
</dbReference>
<dbReference type="Proteomes" id="UP000634136">
    <property type="component" value="Unassembled WGS sequence"/>
</dbReference>